<accession>A0A317FAS5</accession>
<dbReference type="AlphaFoldDB" id="A0A317FAS5"/>
<sequence>MLSLCAAFIASAQARSIEGARLDSMPWCAAVDGGYSELCRGEPAHRSMLAEILSSTPATALGLLAKAHAVRVYRRDPESEPVSYAALADDIIRLFDPAAACPEIANAGESDLRTGAPRLRHASADA</sequence>
<protein>
    <submittedName>
        <fullName evidence="1">Uncharacterized protein</fullName>
    </submittedName>
</protein>
<proteinExistence type="predicted"/>
<keyword evidence="2" id="KW-1185">Reference proteome</keyword>
<organism evidence="1 2">
    <name type="scientific">Falsiroseomonas bella</name>
    <dbReference type="NCBI Taxonomy" id="2184016"/>
    <lineage>
        <taxon>Bacteria</taxon>
        <taxon>Pseudomonadati</taxon>
        <taxon>Pseudomonadota</taxon>
        <taxon>Alphaproteobacteria</taxon>
        <taxon>Acetobacterales</taxon>
        <taxon>Roseomonadaceae</taxon>
        <taxon>Falsiroseomonas</taxon>
    </lineage>
</organism>
<name>A0A317FAS5_9PROT</name>
<comment type="caution">
    <text evidence="1">The sequence shown here is derived from an EMBL/GenBank/DDBJ whole genome shotgun (WGS) entry which is preliminary data.</text>
</comment>
<dbReference type="Proteomes" id="UP000245765">
    <property type="component" value="Unassembled WGS sequence"/>
</dbReference>
<evidence type="ECO:0000313" key="1">
    <source>
        <dbReference type="EMBL" id="PWS35905.1"/>
    </source>
</evidence>
<reference evidence="2" key="1">
    <citation type="submission" date="2018-05" db="EMBL/GenBank/DDBJ databases">
        <authorList>
            <person name="Du Z."/>
            <person name="Wang X."/>
        </authorList>
    </citation>
    <scope>NUCLEOTIDE SEQUENCE [LARGE SCALE GENOMIC DNA]</scope>
    <source>
        <strain evidence="2">CQN31</strain>
    </source>
</reference>
<evidence type="ECO:0000313" key="2">
    <source>
        <dbReference type="Proteomes" id="UP000245765"/>
    </source>
</evidence>
<dbReference type="EMBL" id="QGNA01000004">
    <property type="protein sequence ID" value="PWS35905.1"/>
    <property type="molecule type" value="Genomic_DNA"/>
</dbReference>
<gene>
    <name evidence="1" type="ORF">DFH01_20285</name>
</gene>